<reference evidence="1 2" key="1">
    <citation type="submission" date="2022-03" db="EMBL/GenBank/DDBJ databases">
        <authorList>
            <person name="Macdonald S."/>
            <person name="Ahmed S."/>
            <person name="Newling K."/>
        </authorList>
    </citation>
    <scope>NUCLEOTIDE SEQUENCE [LARGE SCALE GENOMIC DNA]</scope>
</reference>
<proteinExistence type="predicted"/>
<keyword evidence="2" id="KW-1185">Reference proteome</keyword>
<evidence type="ECO:0000313" key="2">
    <source>
        <dbReference type="Proteomes" id="UP001642260"/>
    </source>
</evidence>
<dbReference type="Proteomes" id="UP001642260">
    <property type="component" value="Unassembled WGS sequence"/>
</dbReference>
<name>A0ABC8JW52_ERUVS</name>
<comment type="caution">
    <text evidence="1">The sequence shown here is derived from an EMBL/GenBank/DDBJ whole genome shotgun (WGS) entry which is preliminary data.</text>
</comment>
<dbReference type="AlphaFoldDB" id="A0ABC8JW52"/>
<protein>
    <submittedName>
        <fullName evidence="1">Uncharacterized protein</fullName>
    </submittedName>
</protein>
<accession>A0ABC8JW52</accession>
<sequence length="89" mass="10058">MCGRLRRSGGRGGRICRRRGLGVREEEERGGGGGEWRGMWRDWPLKESKTLERGLKKKKGVVVITERSVKCKAKNKEHGWWVKGLVGGP</sequence>
<organism evidence="1 2">
    <name type="scientific">Eruca vesicaria subsp. sativa</name>
    <name type="common">Garden rocket</name>
    <name type="synonym">Eruca sativa</name>
    <dbReference type="NCBI Taxonomy" id="29727"/>
    <lineage>
        <taxon>Eukaryota</taxon>
        <taxon>Viridiplantae</taxon>
        <taxon>Streptophyta</taxon>
        <taxon>Embryophyta</taxon>
        <taxon>Tracheophyta</taxon>
        <taxon>Spermatophyta</taxon>
        <taxon>Magnoliopsida</taxon>
        <taxon>eudicotyledons</taxon>
        <taxon>Gunneridae</taxon>
        <taxon>Pentapetalae</taxon>
        <taxon>rosids</taxon>
        <taxon>malvids</taxon>
        <taxon>Brassicales</taxon>
        <taxon>Brassicaceae</taxon>
        <taxon>Brassiceae</taxon>
        <taxon>Eruca</taxon>
    </lineage>
</organism>
<gene>
    <name evidence="1" type="ORF">ERUC_LOCUS15665</name>
</gene>
<dbReference type="EMBL" id="CAKOAT010146710">
    <property type="protein sequence ID" value="CAH8341559.1"/>
    <property type="molecule type" value="Genomic_DNA"/>
</dbReference>
<evidence type="ECO:0000313" key="1">
    <source>
        <dbReference type="EMBL" id="CAH8341559.1"/>
    </source>
</evidence>